<evidence type="ECO:0000259" key="5">
    <source>
        <dbReference type="PROSITE" id="PS50975"/>
    </source>
</evidence>
<keyword evidence="2 4" id="KW-0547">Nucleotide-binding</keyword>
<dbReference type="Proteomes" id="UP000649259">
    <property type="component" value="Unassembled WGS sequence"/>
</dbReference>
<accession>C1IC40</accession>
<keyword evidence="3 4" id="KW-0067">ATP-binding</keyword>
<evidence type="ECO:0000313" key="8">
    <source>
        <dbReference type="Proteomes" id="UP000649259"/>
    </source>
</evidence>
<dbReference type="PROSITE" id="PS50975">
    <property type="entry name" value="ATP_GRASP"/>
    <property type="match status" value="1"/>
</dbReference>
<reference evidence="7" key="3">
    <citation type="submission" date="2020-09" db="EMBL/GenBank/DDBJ databases">
        <title>Whole genome shotgun sequence of Streptomyces cacaoi subsp. asoensis NBRC 13813.</title>
        <authorList>
            <person name="Komaki H."/>
            <person name="Tamura T."/>
        </authorList>
    </citation>
    <scope>NUCLEOTIDE SEQUENCE</scope>
    <source>
        <strain evidence="7">NBRC 13813</strain>
    </source>
</reference>
<dbReference type="Gene3D" id="3.30.1490.20">
    <property type="entry name" value="ATP-grasp fold, A domain"/>
    <property type="match status" value="1"/>
</dbReference>
<keyword evidence="8" id="KW-1185">Reference proteome</keyword>
<organism evidence="6">
    <name type="scientific">Streptomyces asoensis</name>
    <dbReference type="NCBI Taxonomy" id="249586"/>
    <lineage>
        <taxon>Bacteria</taxon>
        <taxon>Bacillati</taxon>
        <taxon>Actinomycetota</taxon>
        <taxon>Actinomycetes</taxon>
        <taxon>Kitasatosporales</taxon>
        <taxon>Streptomycetaceae</taxon>
        <taxon>Streptomyces</taxon>
    </lineage>
</organism>
<evidence type="ECO:0000313" key="6">
    <source>
        <dbReference type="EMBL" id="ABX24497.1"/>
    </source>
</evidence>
<dbReference type="InterPro" id="IPR052032">
    <property type="entry name" value="ATP-dep_AA_Ligase"/>
</dbReference>
<dbReference type="Pfam" id="PF02786">
    <property type="entry name" value="CPSase_L_D2"/>
    <property type="match status" value="1"/>
</dbReference>
<dbReference type="EMBL" id="EU158805">
    <property type="protein sequence ID" value="ABX24497.1"/>
    <property type="molecule type" value="Genomic_DNA"/>
</dbReference>
<dbReference type="PANTHER" id="PTHR43585:SF2">
    <property type="entry name" value="ATP-GRASP ENZYME FSQD"/>
    <property type="match status" value="1"/>
</dbReference>
<evidence type="ECO:0000256" key="1">
    <source>
        <dbReference type="ARBA" id="ARBA00022598"/>
    </source>
</evidence>
<dbReference type="Gene3D" id="3.40.50.20">
    <property type="match status" value="1"/>
</dbReference>
<dbReference type="InterPro" id="IPR005479">
    <property type="entry name" value="CPAse_ATP-bd"/>
</dbReference>
<sequence length="430" mass="47266">MFLLLNNKPILHRVPEWFPQARQELIVVSTRSGLGTSAFPELARGFRHLHLVSSLDRPGLEEDLVALCRRFGVRRVLSTGEREVLPAATLRERLGLPGQDVACATAYRDKYTMKSLLTEAGIPVAPMRRLASPADLDAFADEAGFPLVVKSRLSGGSNGTRVLWDGDALTAFTDDWAAGRTAAPDLAEAWVEGDFYHINGLMRDGRILLAQPSYQPYSDWFSVAYDAPGMSGMMPDEDPMSARLRDTAAKVVATMPAVPGVCAFQVEFFHTPDDRLVVCETACRAGGSRMVETHEDTLGVHLHGASLLGQAGRSDQVTIRPTGRRQGYARFPSAHGVLRHLPRRSPLPQTLLYTATGEEGRHYDPATSLGSSVAEIVVSLTGPDTAAELLAVETWWESAVVWQDRRNPVPDRFKSVHRVRPDTRERALHV</sequence>
<dbReference type="Gene3D" id="3.30.470.20">
    <property type="entry name" value="ATP-grasp fold, B domain"/>
    <property type="match status" value="1"/>
</dbReference>
<dbReference type="EMBL" id="BNEB01000002">
    <property type="protein sequence ID" value="GHI60766.1"/>
    <property type="molecule type" value="Genomic_DNA"/>
</dbReference>
<feature type="domain" description="ATP-grasp" evidence="5">
    <location>
        <begin position="114"/>
        <end position="311"/>
    </location>
</feature>
<keyword evidence="1" id="KW-0436">Ligase</keyword>
<dbReference type="GeneID" id="91470312"/>
<reference evidence="6" key="1">
    <citation type="journal article" date="2009" name="J. Biol. Chem.">
        <title>Characterization of the polyoxin biosynthetic gene cluster from Streptomyces cacaoi and engineered production of polyoxin H.</title>
        <authorList>
            <person name="Chen W."/>
            <person name="Huang T."/>
            <person name="He X."/>
            <person name="Meng Q."/>
            <person name="You D."/>
            <person name="Bai L."/>
            <person name="Li J."/>
            <person name="Wu M."/>
            <person name="Li R."/>
            <person name="Xie Z."/>
            <person name="Zhou H."/>
            <person name="Zhou X."/>
            <person name="Tan H."/>
            <person name="Deng Z."/>
        </authorList>
    </citation>
    <scope>NUCLEOTIDE SEQUENCE</scope>
</reference>
<dbReference type="InterPro" id="IPR013815">
    <property type="entry name" value="ATP_grasp_subdomain_1"/>
</dbReference>
<reference evidence="6" key="2">
    <citation type="journal article" date="2009" name="Microbiology">
        <title>polR, a pathway-specific transcriptional regulatory gene, positively controls polyoxin biosynthesis in Streptomyces cacaoi subsp. asoensis.</title>
        <authorList>
            <person name="Li R."/>
            <person name="Xie Z."/>
            <person name="Tian Y."/>
            <person name="Yang H."/>
            <person name="Chen W."/>
            <person name="You D."/>
            <person name="Liu G."/>
            <person name="Deng Z."/>
            <person name="Tan H."/>
        </authorList>
    </citation>
    <scope>NUCLEOTIDE SEQUENCE</scope>
</reference>
<reference evidence="8" key="4">
    <citation type="submission" date="2023-07" db="EMBL/GenBank/DDBJ databases">
        <title>Whole genome shotgun sequence of Streptomyces cacaoi subsp. asoensis NBRC 13813.</title>
        <authorList>
            <person name="Komaki H."/>
            <person name="Tamura T."/>
        </authorList>
    </citation>
    <scope>NUCLEOTIDE SEQUENCE [LARGE SCALE GENOMIC DNA]</scope>
    <source>
        <strain evidence="8">NBRC 13813</strain>
    </source>
</reference>
<protein>
    <submittedName>
        <fullName evidence="6">Putative carboxylase</fullName>
    </submittedName>
</protein>
<dbReference type="PANTHER" id="PTHR43585">
    <property type="entry name" value="FUMIPYRROLE BIOSYNTHESIS PROTEIN C"/>
    <property type="match status" value="1"/>
</dbReference>
<evidence type="ECO:0000256" key="4">
    <source>
        <dbReference type="PROSITE-ProRule" id="PRU00409"/>
    </source>
</evidence>
<dbReference type="GO" id="GO:0005524">
    <property type="term" value="F:ATP binding"/>
    <property type="evidence" value="ECO:0007669"/>
    <property type="project" value="UniProtKB-UniRule"/>
</dbReference>
<name>C1IC40_9ACTN</name>
<dbReference type="AlphaFoldDB" id="C1IC40"/>
<gene>
    <name evidence="6" type="primary">polG</name>
    <name evidence="7" type="ORF">Saso_24160</name>
</gene>
<dbReference type="SUPFAM" id="SSF56059">
    <property type="entry name" value="Glutathione synthetase ATP-binding domain-like"/>
    <property type="match status" value="1"/>
</dbReference>
<evidence type="ECO:0000313" key="7">
    <source>
        <dbReference type="EMBL" id="GHI60766.1"/>
    </source>
</evidence>
<dbReference type="GO" id="GO:0016874">
    <property type="term" value="F:ligase activity"/>
    <property type="evidence" value="ECO:0007669"/>
    <property type="project" value="UniProtKB-KW"/>
</dbReference>
<evidence type="ECO:0000256" key="3">
    <source>
        <dbReference type="ARBA" id="ARBA00022840"/>
    </source>
</evidence>
<dbReference type="GO" id="GO:0046872">
    <property type="term" value="F:metal ion binding"/>
    <property type="evidence" value="ECO:0007669"/>
    <property type="project" value="InterPro"/>
</dbReference>
<dbReference type="InterPro" id="IPR011761">
    <property type="entry name" value="ATP-grasp"/>
</dbReference>
<proteinExistence type="predicted"/>
<evidence type="ECO:0000256" key="2">
    <source>
        <dbReference type="ARBA" id="ARBA00022741"/>
    </source>
</evidence>
<dbReference type="RefSeq" id="WP_189919245.1">
    <property type="nucleotide sequence ID" value="NZ_BMSI01000002.1"/>
</dbReference>